<dbReference type="EMBL" id="CP043732">
    <property type="protein sequence ID" value="QMU97089.1"/>
    <property type="molecule type" value="Genomic_DNA"/>
</dbReference>
<evidence type="ECO:0000313" key="1">
    <source>
        <dbReference type="EMBL" id="QMU97089.1"/>
    </source>
</evidence>
<protein>
    <submittedName>
        <fullName evidence="1">Uncharacterized protein</fullName>
    </submittedName>
</protein>
<name>A0A7D8AJM6_9MICO</name>
<evidence type="ECO:0000313" key="2">
    <source>
        <dbReference type="Proteomes" id="UP000515708"/>
    </source>
</evidence>
<dbReference type="AlphaFoldDB" id="A0A7D8AJM6"/>
<organism evidence="1 2">
    <name type="scientific">Microbacterium esteraromaticum</name>
    <dbReference type="NCBI Taxonomy" id="57043"/>
    <lineage>
        <taxon>Bacteria</taxon>
        <taxon>Bacillati</taxon>
        <taxon>Actinomycetota</taxon>
        <taxon>Actinomycetes</taxon>
        <taxon>Micrococcales</taxon>
        <taxon>Microbacteriaceae</taxon>
        <taxon>Microbacterium</taxon>
    </lineage>
</organism>
<sequence>MSLRDELLGTAAPAPIGYTLLVPPDWGRFVADDTGRDQLTELMRSRFLEVHRPDLFGQARAAVHRQWEQLRQRGAIEIYMPIIAPVEGGTPMSIVTVPWLAQGEFVEDVVRRADGAEVETLDAGDGSSVYRWQSDREGRAETEGVLSREICYVRPFPGAGPRKGILVMASIVHPGVDEAGPALDGFTALADAVASTLVWRYE</sequence>
<dbReference type="RefSeq" id="WP_182256216.1">
    <property type="nucleotide sequence ID" value="NZ_CP043732.1"/>
</dbReference>
<proteinExistence type="predicted"/>
<dbReference type="Proteomes" id="UP000515708">
    <property type="component" value="Chromosome"/>
</dbReference>
<reference evidence="1 2" key="1">
    <citation type="journal article" date="2020" name="Front. Microbiol.">
        <title>Design of Bacterial Strain-Specific qPCR Assays Using NGS Data and Publicly Available Resources and Its Application to Track Biocontrol Strains.</title>
        <authorList>
            <person name="Hernandez I."/>
            <person name="Sant C."/>
            <person name="Martinez R."/>
            <person name="Fernandez C."/>
        </authorList>
    </citation>
    <scope>NUCLEOTIDE SEQUENCE [LARGE SCALE GENOMIC DNA]</scope>
    <source>
        <strain evidence="1 2">B24</strain>
    </source>
</reference>
<gene>
    <name evidence="1" type="ORF">FVO59_07510</name>
</gene>
<accession>A0A7D8AJM6</accession>